<dbReference type="SMART" id="SM00363">
    <property type="entry name" value="S4"/>
    <property type="match status" value="1"/>
</dbReference>
<reference evidence="7" key="1">
    <citation type="submission" date="2023-07" db="EMBL/GenBank/DDBJ databases">
        <title>Genome content predicts the carbon catabolic preferences of heterotrophic bacteria.</title>
        <authorList>
            <person name="Gralka M."/>
        </authorList>
    </citation>
    <scope>NUCLEOTIDE SEQUENCE</scope>
    <source>
        <strain evidence="7">E2R20</strain>
    </source>
</reference>
<dbReference type="GO" id="GO:0000455">
    <property type="term" value="P:enzyme-directed rRNA pseudouridine synthesis"/>
    <property type="evidence" value="ECO:0007669"/>
    <property type="project" value="UniProtKB-ARBA"/>
</dbReference>
<dbReference type="Gene3D" id="3.30.70.1560">
    <property type="entry name" value="Alpha-L RNA-binding motif"/>
    <property type="match status" value="1"/>
</dbReference>
<dbReference type="InterPro" id="IPR006145">
    <property type="entry name" value="PsdUridine_synth_RsuA/RluA"/>
</dbReference>
<dbReference type="SUPFAM" id="SSF55174">
    <property type="entry name" value="Alpha-L RNA-binding motif"/>
    <property type="match status" value="1"/>
</dbReference>
<dbReference type="Gene3D" id="3.10.290.10">
    <property type="entry name" value="RNA-binding S4 domain"/>
    <property type="match status" value="1"/>
</dbReference>
<evidence type="ECO:0000256" key="1">
    <source>
        <dbReference type="ARBA" id="ARBA00008348"/>
    </source>
</evidence>
<sequence>MRIDKFLANMGIGTRNEVKQNLKKGHVKVNDSVTKSPKTHINPEVDIVKVNEEVIKYIDKIYIMLNKPSGVISATEDDKDKTVIDLIPEYQHLGIFPVGRLDKDTEGLLLITNDGQFNHDLMSPHKHVPKTYEVVSQNSISENDIKLFEKGIELSDGKVKPAQLEIIENKLSRVTIYEGKYHQVKRMFHEIENEVLKLKRIKIANLELDETLELGEYRLLTENDFKLLLN</sequence>
<dbReference type="GO" id="GO:0120159">
    <property type="term" value="F:rRNA pseudouridine synthase activity"/>
    <property type="evidence" value="ECO:0007669"/>
    <property type="project" value="UniProtKB-ARBA"/>
</dbReference>
<dbReference type="PANTHER" id="PTHR47683:SF4">
    <property type="entry name" value="PSEUDOURIDINE SYNTHASE"/>
    <property type="match status" value="1"/>
</dbReference>
<proteinExistence type="inferred from homology"/>
<evidence type="ECO:0000256" key="2">
    <source>
        <dbReference type="ARBA" id="ARBA00022884"/>
    </source>
</evidence>
<dbReference type="InterPro" id="IPR042092">
    <property type="entry name" value="PsdUridine_s_RsuA/RluB/E/F_cat"/>
</dbReference>
<dbReference type="PANTHER" id="PTHR47683">
    <property type="entry name" value="PSEUDOURIDINE SYNTHASE FAMILY PROTEIN-RELATED"/>
    <property type="match status" value="1"/>
</dbReference>
<dbReference type="InterPro" id="IPR002942">
    <property type="entry name" value="S4_RNA-bd"/>
</dbReference>
<comment type="caution">
    <text evidence="7">The sequence shown here is derived from an EMBL/GenBank/DDBJ whole genome shotgun (WGS) entry which is preliminary data.</text>
</comment>
<evidence type="ECO:0000256" key="4">
    <source>
        <dbReference type="PROSITE-ProRule" id="PRU00182"/>
    </source>
</evidence>
<dbReference type="EMBL" id="JAUOQO010000009">
    <property type="protein sequence ID" value="MDO6574592.1"/>
    <property type="molecule type" value="Genomic_DNA"/>
</dbReference>
<dbReference type="PROSITE" id="PS01149">
    <property type="entry name" value="PSI_RSU"/>
    <property type="match status" value="1"/>
</dbReference>
<dbReference type="Pfam" id="PF00849">
    <property type="entry name" value="PseudoU_synth_2"/>
    <property type="match status" value="1"/>
</dbReference>
<dbReference type="InterPro" id="IPR000748">
    <property type="entry name" value="PsdUridine_synth_RsuA/RluB/E/F"/>
</dbReference>
<dbReference type="CDD" id="cd00165">
    <property type="entry name" value="S4"/>
    <property type="match status" value="1"/>
</dbReference>
<evidence type="ECO:0000313" key="7">
    <source>
        <dbReference type="EMBL" id="MDO6574592.1"/>
    </source>
</evidence>
<dbReference type="SUPFAM" id="SSF55120">
    <property type="entry name" value="Pseudouridine synthase"/>
    <property type="match status" value="1"/>
</dbReference>
<keyword evidence="8" id="KW-1185">Reference proteome</keyword>
<dbReference type="FunFam" id="3.30.70.1560:FF:000001">
    <property type="entry name" value="Pseudouridine synthase"/>
    <property type="match status" value="1"/>
</dbReference>
<dbReference type="Pfam" id="PF01479">
    <property type="entry name" value="S4"/>
    <property type="match status" value="1"/>
</dbReference>
<comment type="similarity">
    <text evidence="1 5">Belongs to the pseudouridine synthase RsuA family.</text>
</comment>
<dbReference type="InterPro" id="IPR050343">
    <property type="entry name" value="RsuA_PseudoU_synthase"/>
</dbReference>
<dbReference type="GO" id="GO:0005829">
    <property type="term" value="C:cytosol"/>
    <property type="evidence" value="ECO:0007669"/>
    <property type="project" value="UniProtKB-ARBA"/>
</dbReference>
<dbReference type="CDD" id="cd02553">
    <property type="entry name" value="PseudoU_synth_RsuA"/>
    <property type="match status" value="1"/>
</dbReference>
<protein>
    <recommendedName>
        <fullName evidence="5">Pseudouridine synthase</fullName>
        <ecNumber evidence="5">5.4.99.-</ecNumber>
    </recommendedName>
</protein>
<dbReference type="RefSeq" id="WP_046466830.1">
    <property type="nucleotide sequence ID" value="NZ_JAUOQO010000009.1"/>
</dbReference>
<dbReference type="PROSITE" id="PS50889">
    <property type="entry name" value="S4"/>
    <property type="match status" value="1"/>
</dbReference>
<feature type="domain" description="RNA-binding S4" evidence="6">
    <location>
        <begin position="1"/>
        <end position="59"/>
    </location>
</feature>
<evidence type="ECO:0000256" key="5">
    <source>
        <dbReference type="RuleBase" id="RU003887"/>
    </source>
</evidence>
<evidence type="ECO:0000256" key="3">
    <source>
        <dbReference type="ARBA" id="ARBA00023235"/>
    </source>
</evidence>
<dbReference type="Proteomes" id="UP001170310">
    <property type="component" value="Unassembled WGS sequence"/>
</dbReference>
<gene>
    <name evidence="7" type="ORF">Q4528_10615</name>
</gene>
<evidence type="ECO:0000259" key="6">
    <source>
        <dbReference type="SMART" id="SM00363"/>
    </source>
</evidence>
<keyword evidence="3 5" id="KW-0413">Isomerase</keyword>
<dbReference type="GO" id="GO:0003723">
    <property type="term" value="F:RNA binding"/>
    <property type="evidence" value="ECO:0007669"/>
    <property type="project" value="UniProtKB-KW"/>
</dbReference>
<dbReference type="InterPro" id="IPR020094">
    <property type="entry name" value="TruA/RsuA/RluB/E/F_N"/>
</dbReference>
<dbReference type="AlphaFoldDB" id="A0AAW7YWU8"/>
<keyword evidence="2 4" id="KW-0694">RNA-binding</keyword>
<accession>A0AAW7YWU8</accession>
<dbReference type="InterPro" id="IPR018496">
    <property type="entry name" value="PsdUridine_synth_RsuA/RluB_CS"/>
</dbReference>
<evidence type="ECO:0000313" key="8">
    <source>
        <dbReference type="Proteomes" id="UP001170310"/>
    </source>
</evidence>
<dbReference type="NCBIfam" id="TIGR00093">
    <property type="entry name" value="pseudouridine synthase"/>
    <property type="match status" value="1"/>
</dbReference>
<dbReference type="EC" id="5.4.99.-" evidence="5"/>
<organism evidence="7 8">
    <name type="scientific">Staphylococcus pasteuri_A</name>
    <dbReference type="NCBI Taxonomy" id="3062664"/>
    <lineage>
        <taxon>Bacteria</taxon>
        <taxon>Bacillati</taxon>
        <taxon>Bacillota</taxon>
        <taxon>Bacilli</taxon>
        <taxon>Bacillales</taxon>
        <taxon>Staphylococcaceae</taxon>
        <taxon>Staphylococcus</taxon>
    </lineage>
</organism>
<name>A0AAW7YWU8_9STAP</name>
<dbReference type="Gene3D" id="3.30.70.580">
    <property type="entry name" value="Pseudouridine synthase I, catalytic domain, N-terminal subdomain"/>
    <property type="match status" value="1"/>
</dbReference>
<dbReference type="InterPro" id="IPR036986">
    <property type="entry name" value="S4_RNA-bd_sf"/>
</dbReference>
<dbReference type="InterPro" id="IPR020103">
    <property type="entry name" value="PsdUridine_synth_cat_dom_sf"/>
</dbReference>